<organism evidence="13 14">
    <name type="scientific">marine gamma proteobacterium HTCC2143</name>
    <dbReference type="NCBI Taxonomy" id="247633"/>
    <lineage>
        <taxon>Bacteria</taxon>
        <taxon>Pseudomonadati</taxon>
        <taxon>Pseudomonadota</taxon>
        <taxon>Gammaproteobacteria</taxon>
        <taxon>Cellvibrionales</taxon>
        <taxon>Spongiibacteraceae</taxon>
        <taxon>BD1-7 clade</taxon>
    </lineage>
</organism>
<keyword evidence="2 9" id="KW-0004">4Fe-4S</keyword>
<protein>
    <recommendedName>
        <fullName evidence="9 10">Phosphogluconate dehydratase</fullName>
        <ecNumber evidence="9 10">4.2.1.12</ecNumber>
    </recommendedName>
</protein>
<sequence>MDNPHVVKTIATVTNRIIDRSQAGRSDYLDKVSAAHQRGVSRTQLSCGNVAHAYAASEKQDKSVLAVDRAANLAIISSYNDMLSAHQPFKDYPEIIKQAARDAGAVAQVAGGVPAMCDGVTQGRDGMELSLFSRDLIAMAAGVALSHDMFDGVVCLGVCDKIVPGLLIGALSFGHLPAVFVPAGPMLTGLSNGEKVRVRQLYAEGKVGRKELLAAESQSYHSAGTCTFYGTANSNQMLMEIMGLHLPGSSFINPGTPLREELTRAAVKQVVDITGLSQAYTPLAEIINERTLVNGIVGLLATGGSTNHAIHIIAIARAAGIIINWQDMADLSEAVPLLCRIYPNGEADVNHFQAAGGMPLLIRELLSAGLLHDNVKTILGEGGLTRYCDEPFLSNGHVEWRDGPVESLDKDVVGSCESPFSSEGGLKLLTGNLGRSVIKISAVKPEHRVVIAPAVVFEHQNEIQEKFDAGELDKDFIAVVRFQGPKANGMPELHKLTPVLGLLQDRGFKVALVTDGRMSGASGKVPAAIHLSPEALDQGPISKLRDGDVIEFDANSGVLNVADESFLSRHAGTVSSKPTVGMGRELFAGFRSLVTGAEDGASIFNH</sequence>
<dbReference type="InterPro" id="IPR037237">
    <property type="entry name" value="IlvD/EDD_N"/>
</dbReference>
<dbReference type="STRING" id="247633.GP2143_05765"/>
<dbReference type="InterPro" id="IPR000581">
    <property type="entry name" value="ILV_EDD_N"/>
</dbReference>
<keyword evidence="7 9" id="KW-0456">Lyase</keyword>
<dbReference type="SUPFAM" id="SSF143975">
    <property type="entry name" value="IlvD/EDD N-terminal domain-like"/>
    <property type="match status" value="1"/>
</dbReference>
<accession>A0YBK3</accession>
<dbReference type="HAMAP" id="MF_02094">
    <property type="entry name" value="Edd"/>
    <property type="match status" value="1"/>
</dbReference>
<evidence type="ECO:0000256" key="7">
    <source>
        <dbReference type="ARBA" id="ARBA00023239"/>
    </source>
</evidence>
<gene>
    <name evidence="9" type="primary">edd</name>
    <name evidence="13" type="ORF">GP2143_05765</name>
</gene>
<name>A0YBK3_9GAMM</name>
<comment type="caution">
    <text evidence="13">The sequence shown here is derived from an EMBL/GenBank/DDBJ whole genome shotgun (WGS) entry which is preliminary data.</text>
</comment>
<evidence type="ECO:0000256" key="3">
    <source>
        <dbReference type="ARBA" id="ARBA00022723"/>
    </source>
</evidence>
<dbReference type="GO" id="GO:0051539">
    <property type="term" value="F:4 iron, 4 sulfur cluster binding"/>
    <property type="evidence" value="ECO:0007669"/>
    <property type="project" value="UniProtKB-UniRule"/>
</dbReference>
<feature type="domain" description="Dihydroxy-acid/6-phosphogluconate dehydratase C-terminal" evidence="12">
    <location>
        <begin position="411"/>
        <end position="601"/>
    </location>
</feature>
<dbReference type="eggNOG" id="COG0129">
    <property type="taxonomic scope" value="Bacteria"/>
</dbReference>
<keyword evidence="5 9" id="KW-0411">Iron-sulfur</keyword>
<evidence type="ECO:0000256" key="2">
    <source>
        <dbReference type="ARBA" id="ARBA00022485"/>
    </source>
</evidence>
<dbReference type="PROSITE" id="PS00887">
    <property type="entry name" value="ILVD_EDD_2"/>
    <property type="match status" value="1"/>
</dbReference>
<feature type="domain" description="Dihydroxy-acid/6-phosphogluconate dehydratase N-terminal" evidence="11">
    <location>
        <begin position="72"/>
        <end position="381"/>
    </location>
</feature>
<proteinExistence type="inferred from homology"/>
<dbReference type="PANTHER" id="PTHR43661">
    <property type="entry name" value="D-XYLONATE DEHYDRATASE"/>
    <property type="match status" value="1"/>
</dbReference>
<dbReference type="GO" id="GO:0019521">
    <property type="term" value="P:D-gluconate metabolic process"/>
    <property type="evidence" value="ECO:0007669"/>
    <property type="project" value="UniProtKB-KW"/>
</dbReference>
<feature type="binding site" evidence="9">
    <location>
        <position position="226"/>
    </location>
    <ligand>
        <name>[4Fe-4S] cluster</name>
        <dbReference type="ChEBI" id="CHEBI:49883"/>
    </ligand>
</feature>
<feature type="binding site" evidence="9">
    <location>
        <position position="159"/>
    </location>
    <ligand>
        <name>[4Fe-4S] cluster</name>
        <dbReference type="ChEBI" id="CHEBI:49883"/>
    </ligand>
</feature>
<evidence type="ECO:0000313" key="14">
    <source>
        <dbReference type="Proteomes" id="UP000004931"/>
    </source>
</evidence>
<dbReference type="InterPro" id="IPR004786">
    <property type="entry name" value="6-phosphgluc_deHydtase"/>
</dbReference>
<dbReference type="GO" id="GO:0005829">
    <property type="term" value="C:cytosol"/>
    <property type="evidence" value="ECO:0007669"/>
    <property type="project" value="TreeGrafter"/>
</dbReference>
<dbReference type="EC" id="4.2.1.12" evidence="9 10"/>
<dbReference type="EMBL" id="AAVT01000002">
    <property type="protein sequence ID" value="EAW31933.1"/>
    <property type="molecule type" value="Genomic_DNA"/>
</dbReference>
<dbReference type="PROSITE" id="PS00886">
    <property type="entry name" value="ILVD_EDD_1"/>
    <property type="match status" value="1"/>
</dbReference>
<keyword evidence="6 9" id="KW-0311">Gluconate utilization</keyword>
<dbReference type="GO" id="GO:0046872">
    <property type="term" value="F:metal ion binding"/>
    <property type="evidence" value="ECO:0007669"/>
    <property type="project" value="UniProtKB-KW"/>
</dbReference>
<evidence type="ECO:0000259" key="11">
    <source>
        <dbReference type="Pfam" id="PF00920"/>
    </source>
</evidence>
<dbReference type="Pfam" id="PF24877">
    <property type="entry name" value="ILV_EDD_C"/>
    <property type="match status" value="1"/>
</dbReference>
<dbReference type="Proteomes" id="UP000004931">
    <property type="component" value="Unassembled WGS sequence"/>
</dbReference>
<dbReference type="InterPro" id="IPR056740">
    <property type="entry name" value="ILV_EDD_C"/>
</dbReference>
<keyword evidence="3 9" id="KW-0479">Metal-binding</keyword>
<keyword evidence="8 9" id="KW-0119">Carbohydrate metabolism</keyword>
<dbReference type="InterPro" id="IPR020558">
    <property type="entry name" value="DiOHA_6PGluconate_deHydtase_CS"/>
</dbReference>
<evidence type="ECO:0000256" key="4">
    <source>
        <dbReference type="ARBA" id="ARBA00023004"/>
    </source>
</evidence>
<comment type="catalytic activity">
    <reaction evidence="9">
        <text>6-phospho-D-gluconate = 2-dehydro-3-deoxy-6-phospho-D-gluconate + H2O</text>
        <dbReference type="Rhea" id="RHEA:17277"/>
        <dbReference type="ChEBI" id="CHEBI:15377"/>
        <dbReference type="ChEBI" id="CHEBI:57569"/>
        <dbReference type="ChEBI" id="CHEBI:58759"/>
        <dbReference type="EC" id="4.2.1.12"/>
    </reaction>
</comment>
<dbReference type="GO" id="GO:0009255">
    <property type="term" value="P:Entner-Doudoroff pathway through 6-phosphogluconate"/>
    <property type="evidence" value="ECO:0007669"/>
    <property type="project" value="UniProtKB-UniRule"/>
</dbReference>
<evidence type="ECO:0000259" key="12">
    <source>
        <dbReference type="Pfam" id="PF24877"/>
    </source>
</evidence>
<evidence type="ECO:0000256" key="10">
    <source>
        <dbReference type="NCBIfam" id="TIGR01196"/>
    </source>
</evidence>
<evidence type="ECO:0000256" key="1">
    <source>
        <dbReference type="ARBA" id="ARBA00006486"/>
    </source>
</evidence>
<dbReference type="Gene3D" id="3.50.30.80">
    <property type="entry name" value="IlvD/EDD C-terminal domain-like"/>
    <property type="match status" value="1"/>
</dbReference>
<dbReference type="PANTHER" id="PTHR43661:SF1">
    <property type="entry name" value="PHOSPHOGLUCONATE DEHYDRATASE"/>
    <property type="match status" value="1"/>
</dbReference>
<evidence type="ECO:0000256" key="5">
    <source>
        <dbReference type="ARBA" id="ARBA00023014"/>
    </source>
</evidence>
<dbReference type="SUPFAM" id="SSF52016">
    <property type="entry name" value="LeuD/IlvD-like"/>
    <property type="match status" value="1"/>
</dbReference>
<dbReference type="AlphaFoldDB" id="A0YBK3"/>
<dbReference type="GO" id="GO:0004456">
    <property type="term" value="F:phosphogluconate dehydratase activity"/>
    <property type="evidence" value="ECO:0007669"/>
    <property type="project" value="UniProtKB-UniRule"/>
</dbReference>
<comment type="pathway">
    <text evidence="9">Carbohydrate metabolism; Entner-Doudoroff pathway.</text>
</comment>
<comment type="similarity">
    <text evidence="1 9">Belongs to the IlvD/Edd family.</text>
</comment>
<evidence type="ECO:0000313" key="13">
    <source>
        <dbReference type="EMBL" id="EAW31933.1"/>
    </source>
</evidence>
<comment type="cofactor">
    <cofactor evidence="9">
        <name>[4Fe-4S] cluster</name>
        <dbReference type="ChEBI" id="CHEBI:49883"/>
    </cofactor>
    <text evidence="9">Binds 1 [4Fe-4S] cluster.</text>
</comment>
<keyword evidence="14" id="KW-1185">Reference proteome</keyword>
<evidence type="ECO:0000256" key="6">
    <source>
        <dbReference type="ARBA" id="ARBA00023064"/>
    </source>
</evidence>
<dbReference type="UniPathway" id="UPA00226"/>
<comment type="function">
    <text evidence="9">Catalyzes the dehydration of 6-phospho-D-gluconate to 2-dehydro-3-deoxy-6-phospho-D-gluconate.</text>
</comment>
<dbReference type="NCBIfam" id="TIGR01196">
    <property type="entry name" value="edd"/>
    <property type="match status" value="1"/>
</dbReference>
<dbReference type="InterPro" id="IPR042096">
    <property type="entry name" value="Dihydro-acid_dehy_C"/>
</dbReference>
<evidence type="ECO:0000256" key="9">
    <source>
        <dbReference type="HAMAP-Rule" id="MF_02094"/>
    </source>
</evidence>
<dbReference type="Pfam" id="PF00920">
    <property type="entry name" value="ILVD_EDD_N"/>
    <property type="match status" value="1"/>
</dbReference>
<keyword evidence="4 9" id="KW-0408">Iron</keyword>
<dbReference type="OrthoDB" id="9807077at2"/>
<evidence type="ECO:0000256" key="8">
    <source>
        <dbReference type="ARBA" id="ARBA00023277"/>
    </source>
</evidence>
<reference evidence="13 14" key="1">
    <citation type="journal article" date="2010" name="J. Bacteriol.">
        <title>Genome sequence of the oligotrophic marine Gammaproteobacterium HTCC2143, isolated from the Oregon Coast.</title>
        <authorList>
            <person name="Oh H.M."/>
            <person name="Kang I."/>
            <person name="Ferriera S."/>
            <person name="Giovannoni S.J."/>
            <person name="Cho J.C."/>
        </authorList>
    </citation>
    <scope>NUCLEOTIDE SEQUENCE [LARGE SCALE GENOMIC DNA]</scope>
    <source>
        <strain evidence="13 14">HTCC2143</strain>
    </source>
</reference>